<dbReference type="PROSITE" id="PS50039">
    <property type="entry name" value="FORK_HEAD_3"/>
    <property type="match status" value="1"/>
</dbReference>
<dbReference type="GO" id="GO:0009653">
    <property type="term" value="P:anatomical structure morphogenesis"/>
    <property type="evidence" value="ECO:0007669"/>
    <property type="project" value="TreeGrafter"/>
</dbReference>
<dbReference type="GO" id="GO:0000981">
    <property type="term" value="F:DNA-binding transcription factor activity, RNA polymerase II-specific"/>
    <property type="evidence" value="ECO:0007669"/>
    <property type="project" value="TreeGrafter"/>
</dbReference>
<comment type="caution">
    <text evidence="6">The sequence shown here is derived from an EMBL/GenBank/DDBJ whole genome shotgun (WGS) entry which is preliminary data.</text>
</comment>
<comment type="subcellular location">
    <subcellularLocation>
        <location evidence="3">Nucleus</location>
    </subcellularLocation>
</comment>
<evidence type="ECO:0000313" key="8">
    <source>
        <dbReference type="Proteomes" id="UP000663829"/>
    </source>
</evidence>
<accession>A0A814CSQ4</accession>
<dbReference type="InterPro" id="IPR036388">
    <property type="entry name" value="WH-like_DNA-bd_sf"/>
</dbReference>
<evidence type="ECO:0000259" key="5">
    <source>
        <dbReference type="PROSITE" id="PS50039"/>
    </source>
</evidence>
<feature type="compositionally biased region" description="Polar residues" evidence="4">
    <location>
        <begin position="451"/>
        <end position="466"/>
    </location>
</feature>
<dbReference type="Gene3D" id="1.10.10.10">
    <property type="entry name" value="Winged helix-like DNA-binding domain superfamily/Winged helix DNA-binding domain"/>
    <property type="match status" value="1"/>
</dbReference>
<evidence type="ECO:0000256" key="1">
    <source>
        <dbReference type="ARBA" id="ARBA00023125"/>
    </source>
</evidence>
<dbReference type="Proteomes" id="UP000681722">
    <property type="component" value="Unassembled WGS sequence"/>
</dbReference>
<dbReference type="GO" id="GO:0000978">
    <property type="term" value="F:RNA polymerase II cis-regulatory region sequence-specific DNA binding"/>
    <property type="evidence" value="ECO:0007669"/>
    <property type="project" value="TreeGrafter"/>
</dbReference>
<feature type="domain" description="Fork-head" evidence="5">
    <location>
        <begin position="116"/>
        <end position="208"/>
    </location>
</feature>
<dbReference type="Pfam" id="PF00250">
    <property type="entry name" value="Forkhead"/>
    <property type="match status" value="1"/>
</dbReference>
<name>A0A814CSQ4_9BILA</name>
<evidence type="ECO:0000313" key="7">
    <source>
        <dbReference type="EMBL" id="CAF3722506.1"/>
    </source>
</evidence>
<dbReference type="InterPro" id="IPR001766">
    <property type="entry name" value="Fork_head_dom"/>
</dbReference>
<dbReference type="SMART" id="SM00339">
    <property type="entry name" value="FH"/>
    <property type="match status" value="1"/>
</dbReference>
<dbReference type="InterPro" id="IPR030456">
    <property type="entry name" value="TF_fork_head_CS_2"/>
</dbReference>
<evidence type="ECO:0000256" key="2">
    <source>
        <dbReference type="ARBA" id="ARBA00023242"/>
    </source>
</evidence>
<dbReference type="GO" id="GO:0030154">
    <property type="term" value="P:cell differentiation"/>
    <property type="evidence" value="ECO:0007669"/>
    <property type="project" value="TreeGrafter"/>
</dbReference>
<dbReference type="PRINTS" id="PR00053">
    <property type="entry name" value="FORKHEAD"/>
</dbReference>
<organism evidence="6 8">
    <name type="scientific">Didymodactylos carnosus</name>
    <dbReference type="NCBI Taxonomy" id="1234261"/>
    <lineage>
        <taxon>Eukaryota</taxon>
        <taxon>Metazoa</taxon>
        <taxon>Spiralia</taxon>
        <taxon>Gnathifera</taxon>
        <taxon>Rotifera</taxon>
        <taxon>Eurotatoria</taxon>
        <taxon>Bdelloidea</taxon>
        <taxon>Philodinida</taxon>
        <taxon>Philodinidae</taxon>
        <taxon>Didymodactylos</taxon>
    </lineage>
</organism>
<reference evidence="6" key="1">
    <citation type="submission" date="2021-02" db="EMBL/GenBank/DDBJ databases">
        <authorList>
            <person name="Nowell W R."/>
        </authorList>
    </citation>
    <scope>NUCLEOTIDE SEQUENCE</scope>
</reference>
<feature type="DNA-binding region" description="Fork-head" evidence="3">
    <location>
        <begin position="116"/>
        <end position="208"/>
    </location>
</feature>
<dbReference type="OrthoDB" id="5954824at2759"/>
<evidence type="ECO:0000256" key="3">
    <source>
        <dbReference type="PROSITE-ProRule" id="PRU00089"/>
    </source>
</evidence>
<feature type="compositionally biased region" description="Polar residues" evidence="4">
    <location>
        <begin position="376"/>
        <end position="385"/>
    </location>
</feature>
<dbReference type="AlphaFoldDB" id="A0A814CSQ4"/>
<dbReference type="InterPro" id="IPR047519">
    <property type="entry name" value="FH_FOXQ2-like"/>
</dbReference>
<protein>
    <recommendedName>
        <fullName evidence="5">Fork-head domain-containing protein</fullName>
    </recommendedName>
</protein>
<dbReference type="PROSITE" id="PS00658">
    <property type="entry name" value="FORK_HEAD_2"/>
    <property type="match status" value="1"/>
</dbReference>
<evidence type="ECO:0000256" key="4">
    <source>
        <dbReference type="SAM" id="MobiDB-lite"/>
    </source>
</evidence>
<dbReference type="InterPro" id="IPR036390">
    <property type="entry name" value="WH_DNA-bd_sf"/>
</dbReference>
<dbReference type="EMBL" id="CAJNOQ010002231">
    <property type="protein sequence ID" value="CAF0946371.1"/>
    <property type="molecule type" value="Genomic_DNA"/>
</dbReference>
<dbReference type="PANTHER" id="PTHR11829">
    <property type="entry name" value="FORKHEAD BOX PROTEIN"/>
    <property type="match status" value="1"/>
</dbReference>
<gene>
    <name evidence="6" type="ORF">GPM918_LOCUS10995</name>
    <name evidence="7" type="ORF">SRO942_LOCUS10996</name>
</gene>
<keyword evidence="2 3" id="KW-0539">Nucleus</keyword>
<dbReference type="EMBL" id="CAJOBC010002231">
    <property type="protein sequence ID" value="CAF3722506.1"/>
    <property type="molecule type" value="Genomic_DNA"/>
</dbReference>
<feature type="compositionally biased region" description="Low complexity" evidence="4">
    <location>
        <begin position="427"/>
        <end position="438"/>
    </location>
</feature>
<dbReference type="PANTHER" id="PTHR11829:SF343">
    <property type="entry name" value="FORK-HEAD DOMAIN-CONTAINING PROTEIN"/>
    <property type="match status" value="1"/>
</dbReference>
<keyword evidence="1 3" id="KW-0238">DNA-binding</keyword>
<dbReference type="GO" id="GO:0005634">
    <property type="term" value="C:nucleus"/>
    <property type="evidence" value="ECO:0007669"/>
    <property type="project" value="UniProtKB-SubCell"/>
</dbReference>
<evidence type="ECO:0000313" key="6">
    <source>
        <dbReference type="EMBL" id="CAF0946371.1"/>
    </source>
</evidence>
<dbReference type="CDD" id="cd20035">
    <property type="entry name" value="FH_FOXQ2-like"/>
    <property type="match status" value="1"/>
</dbReference>
<keyword evidence="8" id="KW-1185">Reference proteome</keyword>
<dbReference type="FunFam" id="1.10.10.10:FF:000352">
    <property type="entry name" value="Forkhead box Q2"/>
    <property type="match status" value="1"/>
</dbReference>
<dbReference type="InterPro" id="IPR050211">
    <property type="entry name" value="FOX_domain-containing"/>
</dbReference>
<dbReference type="SUPFAM" id="SSF46785">
    <property type="entry name" value="Winged helix' DNA-binding domain"/>
    <property type="match status" value="1"/>
</dbReference>
<sequence length="483" mass="54540">MMPRDIIRNYCGGPPIFKPTTTITQSTTPPTSTVSKTTPTTNGDSIVPNIIPPYSNMVLYDLHRAQQLYDYAARLRFSVPPHTYNNFTHPQADFTHALLALNRNDPRLRFVREEPKPSYSYIGLIAMAILSSPEKKLVLSDIYQWILDNYSYFRQRGPGWRNSIRHNLSLNDCFVKAGRSANGKGHYWAIHPANAEDFSNGDFRRRRAQRRVRKSMGLAVQDEEEEEEDIMQTNGADIVYNTHEHSLPKLDTDDLCLSNHKDNSLSSTTSALLNRYLDDMHRSDINNHTQLFLTPPSALDNHSLTTRIPPFLSSTPTSSSASYYLNTLSPIIHIHPSMAMNSLLASSSSTTIPRNSRKRCFDIDNLLAPEPKRSKLSGQSDQLIKTSKDDENDCSSVKNNSDEHDENSYIQNLKEVNPNKHTNNDQNSPIPSPYSINSKSDRSHSTDDSSVETANTDTNANTYSNLTPLSSRYIDFVEFSCKS</sequence>
<dbReference type="Proteomes" id="UP000663829">
    <property type="component" value="Unassembled WGS sequence"/>
</dbReference>
<feature type="region of interest" description="Disordered" evidence="4">
    <location>
        <begin position="371"/>
        <end position="466"/>
    </location>
</feature>
<proteinExistence type="predicted"/>